<gene>
    <name evidence="2" type="ORF">BECKMB1821H_GA0114242_100360</name>
    <name evidence="1" type="ORF">BECKMB1821I_GA0114274_100360</name>
</gene>
<sequence length="62" mass="7051">MYREQQIPPNGPLIADQICESDRLELSEGRPIYCAPAAYAMANITQPAPWFWAATRTWNGLR</sequence>
<protein>
    <submittedName>
        <fullName evidence="1">Uncharacterized protein</fullName>
    </submittedName>
</protein>
<evidence type="ECO:0000313" key="2">
    <source>
        <dbReference type="EMBL" id="VFK74330.1"/>
    </source>
</evidence>
<dbReference type="EMBL" id="CAADFQ010000003">
    <property type="protein sequence ID" value="VFK27500.1"/>
    <property type="molecule type" value="Genomic_DNA"/>
</dbReference>
<organism evidence="1">
    <name type="scientific">Candidatus Kentrum sp. MB</name>
    <dbReference type="NCBI Taxonomy" id="2138164"/>
    <lineage>
        <taxon>Bacteria</taxon>
        <taxon>Pseudomonadati</taxon>
        <taxon>Pseudomonadota</taxon>
        <taxon>Gammaproteobacteria</taxon>
        <taxon>Candidatus Kentrum</taxon>
    </lineage>
</organism>
<reference evidence="1" key="1">
    <citation type="submission" date="2019-02" db="EMBL/GenBank/DDBJ databases">
        <authorList>
            <person name="Gruber-Vodicka R. H."/>
            <person name="Seah K. B. B."/>
        </authorList>
    </citation>
    <scope>NUCLEOTIDE SEQUENCE</scope>
    <source>
        <strain evidence="2">BECK_BZ198</strain>
        <strain evidence="1">BECK_BZ199</strain>
    </source>
</reference>
<accession>A0A450XDY8</accession>
<evidence type="ECO:0000313" key="1">
    <source>
        <dbReference type="EMBL" id="VFK27500.1"/>
    </source>
</evidence>
<name>A0A450XDY8_9GAMM</name>
<dbReference type="AlphaFoldDB" id="A0A450XDY8"/>
<proteinExistence type="predicted"/>
<dbReference type="EMBL" id="CAADGH010000003">
    <property type="protein sequence ID" value="VFK74330.1"/>
    <property type="molecule type" value="Genomic_DNA"/>
</dbReference>